<reference evidence="3" key="1">
    <citation type="submission" date="2016-10" db="EMBL/GenBank/DDBJ databases">
        <authorList>
            <person name="Varghese N."/>
            <person name="Submissions S."/>
        </authorList>
    </citation>
    <scope>NUCLEOTIDE SEQUENCE [LARGE SCALE GENOMIC DNA]</scope>
    <source>
        <strain evidence="3">Ah-143</strain>
    </source>
</reference>
<protein>
    <submittedName>
        <fullName evidence="2">Uncharacterized protein</fullName>
    </submittedName>
</protein>
<proteinExistence type="predicted"/>
<feature type="region of interest" description="Disordered" evidence="1">
    <location>
        <begin position="1"/>
        <end position="28"/>
    </location>
</feature>
<evidence type="ECO:0000256" key="1">
    <source>
        <dbReference type="SAM" id="MobiDB-lite"/>
    </source>
</evidence>
<dbReference type="AlphaFoldDB" id="A0A1I7E838"/>
<feature type="non-terminal residue" evidence="2">
    <location>
        <position position="1"/>
    </location>
</feature>
<gene>
    <name evidence="2" type="ORF">SAMN05192562_1121</name>
</gene>
<accession>A0A1I7E838</accession>
<evidence type="ECO:0000313" key="3">
    <source>
        <dbReference type="Proteomes" id="UP000199187"/>
    </source>
</evidence>
<dbReference type="EMBL" id="FPAU01000012">
    <property type="protein sequence ID" value="SFU20100.1"/>
    <property type="molecule type" value="Genomic_DNA"/>
</dbReference>
<keyword evidence="3" id="KW-1185">Reference proteome</keyword>
<organism evidence="2 3">
    <name type="scientific">Kosakonia arachidis</name>
    <dbReference type="NCBI Taxonomy" id="551989"/>
    <lineage>
        <taxon>Bacteria</taxon>
        <taxon>Pseudomonadati</taxon>
        <taxon>Pseudomonadota</taxon>
        <taxon>Gammaproteobacteria</taxon>
        <taxon>Enterobacterales</taxon>
        <taxon>Enterobacteriaceae</taxon>
        <taxon>Kosakonia</taxon>
    </lineage>
</organism>
<evidence type="ECO:0000313" key="2">
    <source>
        <dbReference type="EMBL" id="SFU20100.1"/>
    </source>
</evidence>
<dbReference type="Proteomes" id="UP000199187">
    <property type="component" value="Unassembled WGS sequence"/>
</dbReference>
<sequence length="28" mass="3202">EMMPAIRNEQNEWQPVPPGISDGDMDFP</sequence>
<name>A0A1I7E838_9ENTR</name>